<evidence type="ECO:0008006" key="3">
    <source>
        <dbReference type="Google" id="ProtNLM"/>
    </source>
</evidence>
<sequence length="152" mass="16666">MAPVMPRRDSRARAIEALRLRGRRKTWQEIADELGFRSRGGAQMAVNRLIGVRGADPRYAAVERATSAESLREQESGLFGLYEAAVKRGDDEAAAALSRELRSLVTDRAKLVGIYAPQAVSVDVTLSVGEMIAQTRQRLLALDNTVDAEVIE</sequence>
<proteinExistence type="predicted"/>
<evidence type="ECO:0000313" key="1">
    <source>
        <dbReference type="EMBL" id="GAA4290909.1"/>
    </source>
</evidence>
<dbReference type="Proteomes" id="UP001501417">
    <property type="component" value="Unassembled WGS sequence"/>
</dbReference>
<organism evidence="1 2">
    <name type="scientific">Mycobacterium paraffinicum</name>
    <dbReference type="NCBI Taxonomy" id="53378"/>
    <lineage>
        <taxon>Bacteria</taxon>
        <taxon>Bacillati</taxon>
        <taxon>Actinomycetota</taxon>
        <taxon>Actinomycetes</taxon>
        <taxon>Mycobacteriales</taxon>
        <taxon>Mycobacteriaceae</taxon>
        <taxon>Mycobacterium</taxon>
    </lineage>
</organism>
<dbReference type="EMBL" id="BAABGF010000042">
    <property type="protein sequence ID" value="GAA4290909.1"/>
    <property type="molecule type" value="Genomic_DNA"/>
</dbReference>
<evidence type="ECO:0000313" key="2">
    <source>
        <dbReference type="Proteomes" id="UP001501417"/>
    </source>
</evidence>
<reference evidence="2" key="1">
    <citation type="journal article" date="2019" name="Int. J. Syst. Evol. Microbiol.">
        <title>The Global Catalogue of Microorganisms (GCM) 10K type strain sequencing project: providing services to taxonomists for standard genome sequencing and annotation.</title>
        <authorList>
            <consortium name="The Broad Institute Genomics Platform"/>
            <consortium name="The Broad Institute Genome Sequencing Center for Infectious Disease"/>
            <person name="Wu L."/>
            <person name="Ma J."/>
        </authorList>
    </citation>
    <scope>NUCLEOTIDE SEQUENCE [LARGE SCALE GENOMIC DNA]</scope>
    <source>
        <strain evidence="2">JCM 17782</strain>
    </source>
</reference>
<comment type="caution">
    <text evidence="1">The sequence shown here is derived from an EMBL/GenBank/DDBJ whole genome shotgun (WGS) entry which is preliminary data.</text>
</comment>
<keyword evidence="2" id="KW-1185">Reference proteome</keyword>
<gene>
    <name evidence="1" type="ORF">GCM10023161_36400</name>
</gene>
<dbReference type="RefSeq" id="WP_264044379.1">
    <property type="nucleotide sequence ID" value="NZ_BAABGF010000042.1"/>
</dbReference>
<name>A0ABP8EZV7_9MYCO</name>
<accession>A0ABP8EZV7</accession>
<protein>
    <recommendedName>
        <fullName evidence="3">AsnC family transcriptional regulator</fullName>
    </recommendedName>
</protein>